<gene>
    <name evidence="2" type="ORF">FD01_GL001209</name>
</gene>
<evidence type="ECO:0000313" key="3">
    <source>
        <dbReference type="Proteomes" id="UP000051790"/>
    </source>
</evidence>
<evidence type="ECO:0000313" key="2">
    <source>
        <dbReference type="EMBL" id="KRL44267.1"/>
    </source>
</evidence>
<feature type="transmembrane region" description="Helical" evidence="1">
    <location>
        <begin position="6"/>
        <end position="24"/>
    </location>
</feature>
<dbReference type="AlphaFoldDB" id="A0A0R1QSR9"/>
<proteinExistence type="predicted"/>
<dbReference type="PATRIC" id="fig|1423769.4.peg.1308"/>
<dbReference type="RefSeq" id="WP_054718366.1">
    <property type="nucleotide sequence ID" value="NZ_AZEU01000163.1"/>
</dbReference>
<protein>
    <submittedName>
        <fullName evidence="2">Uncharacterized protein</fullName>
    </submittedName>
</protein>
<sequence>MSVIIPWVVIAVILVVVGIVLIIAGVKSHFSKVWKIVLGVLGVATICLGLYWFLFLVGISIP</sequence>
<organism evidence="2 3">
    <name type="scientific">Lacticaseibacillus manihotivorans DSM 13343 = JCM 12514</name>
    <dbReference type="NCBI Taxonomy" id="1423769"/>
    <lineage>
        <taxon>Bacteria</taxon>
        <taxon>Bacillati</taxon>
        <taxon>Bacillota</taxon>
        <taxon>Bacilli</taxon>
        <taxon>Lactobacillales</taxon>
        <taxon>Lactobacillaceae</taxon>
        <taxon>Lacticaseibacillus</taxon>
    </lineage>
</organism>
<feature type="transmembrane region" description="Helical" evidence="1">
    <location>
        <begin position="36"/>
        <end position="61"/>
    </location>
</feature>
<keyword evidence="1" id="KW-1133">Transmembrane helix</keyword>
<reference evidence="2 3" key="1">
    <citation type="journal article" date="2015" name="Genome Announc.">
        <title>Expanding the biotechnology potential of lactobacilli through comparative genomics of 213 strains and associated genera.</title>
        <authorList>
            <person name="Sun Z."/>
            <person name="Harris H.M."/>
            <person name="McCann A."/>
            <person name="Guo C."/>
            <person name="Argimon S."/>
            <person name="Zhang W."/>
            <person name="Yang X."/>
            <person name="Jeffery I.B."/>
            <person name="Cooney J.C."/>
            <person name="Kagawa T.F."/>
            <person name="Liu W."/>
            <person name="Song Y."/>
            <person name="Salvetti E."/>
            <person name="Wrobel A."/>
            <person name="Rasinkangas P."/>
            <person name="Parkhill J."/>
            <person name="Rea M.C."/>
            <person name="O'Sullivan O."/>
            <person name="Ritari J."/>
            <person name="Douillard F.P."/>
            <person name="Paul Ross R."/>
            <person name="Yang R."/>
            <person name="Briner A.E."/>
            <person name="Felis G.E."/>
            <person name="de Vos W.M."/>
            <person name="Barrangou R."/>
            <person name="Klaenhammer T.R."/>
            <person name="Caufield P.W."/>
            <person name="Cui Y."/>
            <person name="Zhang H."/>
            <person name="O'Toole P.W."/>
        </authorList>
    </citation>
    <scope>NUCLEOTIDE SEQUENCE [LARGE SCALE GENOMIC DNA]</scope>
    <source>
        <strain evidence="2 3">DSM 13343</strain>
    </source>
</reference>
<accession>A0A0R1QSR9</accession>
<dbReference type="Proteomes" id="UP000051790">
    <property type="component" value="Unassembled WGS sequence"/>
</dbReference>
<comment type="caution">
    <text evidence="2">The sequence shown here is derived from an EMBL/GenBank/DDBJ whole genome shotgun (WGS) entry which is preliminary data.</text>
</comment>
<name>A0A0R1QSR9_9LACO</name>
<dbReference type="EMBL" id="AZEU01000163">
    <property type="protein sequence ID" value="KRL44267.1"/>
    <property type="molecule type" value="Genomic_DNA"/>
</dbReference>
<keyword evidence="1" id="KW-0472">Membrane</keyword>
<keyword evidence="1" id="KW-0812">Transmembrane</keyword>
<evidence type="ECO:0000256" key="1">
    <source>
        <dbReference type="SAM" id="Phobius"/>
    </source>
</evidence>
<keyword evidence="3" id="KW-1185">Reference proteome</keyword>